<dbReference type="KEGG" id="fpe:Ferpe_1060"/>
<evidence type="ECO:0000313" key="9">
    <source>
        <dbReference type="Proteomes" id="UP000007384"/>
    </source>
</evidence>
<evidence type="ECO:0000256" key="4">
    <source>
        <dbReference type="ARBA" id="ARBA00022679"/>
    </source>
</evidence>
<evidence type="ECO:0000256" key="2">
    <source>
        <dbReference type="ARBA" id="ARBA00022475"/>
    </source>
</evidence>
<dbReference type="GO" id="GO:0016757">
    <property type="term" value="F:glycosyltransferase activity"/>
    <property type="evidence" value="ECO:0007669"/>
    <property type="project" value="UniProtKB-KW"/>
</dbReference>
<dbReference type="InterPro" id="IPR001173">
    <property type="entry name" value="Glyco_trans_2-like"/>
</dbReference>
<dbReference type="InterPro" id="IPR029044">
    <property type="entry name" value="Nucleotide-diphossugar_trans"/>
</dbReference>
<dbReference type="EMBL" id="CP003260">
    <property type="protein sequence ID" value="AFG35167.1"/>
    <property type="molecule type" value="Genomic_DNA"/>
</dbReference>
<dbReference type="SUPFAM" id="SSF53448">
    <property type="entry name" value="Nucleotide-diphospho-sugar transferases"/>
    <property type="match status" value="1"/>
</dbReference>
<evidence type="ECO:0000256" key="3">
    <source>
        <dbReference type="ARBA" id="ARBA00022676"/>
    </source>
</evidence>
<feature type="transmembrane region" description="Helical" evidence="6">
    <location>
        <begin position="308"/>
        <end position="328"/>
    </location>
</feature>
<dbReference type="GO" id="GO:0005886">
    <property type="term" value="C:plasma membrane"/>
    <property type="evidence" value="ECO:0007669"/>
    <property type="project" value="UniProtKB-SubCell"/>
</dbReference>
<evidence type="ECO:0000256" key="1">
    <source>
        <dbReference type="ARBA" id="ARBA00004236"/>
    </source>
</evidence>
<accession>H9UCC4</accession>
<organism evidence="8 9">
    <name type="scientific">Fervidobacterium pennivorans (strain DSM 9078 / Ven5)</name>
    <dbReference type="NCBI Taxonomy" id="771875"/>
    <lineage>
        <taxon>Bacteria</taxon>
        <taxon>Thermotogati</taxon>
        <taxon>Thermotogota</taxon>
        <taxon>Thermotogae</taxon>
        <taxon>Thermotogales</taxon>
        <taxon>Fervidobacteriaceae</taxon>
        <taxon>Fervidobacterium</taxon>
    </lineage>
</organism>
<keyword evidence="2" id="KW-1003">Cell membrane</keyword>
<dbReference type="HOGENOM" id="CLU_038143_1_0_0"/>
<dbReference type="PANTHER" id="PTHR43646:SF2">
    <property type="entry name" value="GLYCOSYLTRANSFERASE 2-LIKE DOMAIN-CONTAINING PROTEIN"/>
    <property type="match status" value="1"/>
</dbReference>
<keyword evidence="5 6" id="KW-0472">Membrane</keyword>
<evidence type="ECO:0000259" key="7">
    <source>
        <dbReference type="Pfam" id="PF00535"/>
    </source>
</evidence>
<dbReference type="AlphaFoldDB" id="H9UCC4"/>
<sequence>MELLEKGRGWIIWLENIIFFSFLIISAFYYYYSTKRVLHLKEKAFNDEKLNAENYCVSVIIPARNEEKNLSKLLPLLLDQSVRPYEIIIVDDNSTDNTSVVASSFPNVCVVKLTTEPPKGWIGKSWAIWNGYLNSHGDYLLFLDADVEPSNVFIESLVKIHKKYGGLLSIWPYQRLEKFYEHFTLPFNLMIVYASNNLGFPNKKPSGAFGPVIFTSKKDYQLIGGHEAIKDSVLEDIKLGRLYSEHGLNVSNFLGNHTVKFRMYPLGLKQLFEGFSKNMSSGAITGGWFSFILAILWMFGIYSSMTSIFTFGGILRYFVTSIVLYIMAKPTGEYTFYDALLYPMYYAFFLIVFFNSLYLTIFKKEVYWKGRKIDVQ</sequence>
<evidence type="ECO:0000256" key="5">
    <source>
        <dbReference type="ARBA" id="ARBA00023136"/>
    </source>
</evidence>
<feature type="transmembrane region" description="Helical" evidence="6">
    <location>
        <begin position="279"/>
        <end position="301"/>
    </location>
</feature>
<keyword evidence="6" id="KW-0812">Transmembrane</keyword>
<dbReference type="Proteomes" id="UP000007384">
    <property type="component" value="Chromosome"/>
</dbReference>
<evidence type="ECO:0000256" key="6">
    <source>
        <dbReference type="SAM" id="Phobius"/>
    </source>
</evidence>
<dbReference type="eggNOG" id="COG1215">
    <property type="taxonomic scope" value="Bacteria"/>
</dbReference>
<feature type="transmembrane region" description="Helical" evidence="6">
    <location>
        <begin position="340"/>
        <end position="362"/>
    </location>
</feature>
<comment type="subcellular location">
    <subcellularLocation>
        <location evidence="1">Cell membrane</location>
    </subcellularLocation>
</comment>
<proteinExistence type="predicted"/>
<dbReference type="PANTHER" id="PTHR43646">
    <property type="entry name" value="GLYCOSYLTRANSFERASE"/>
    <property type="match status" value="1"/>
</dbReference>
<keyword evidence="3" id="KW-0328">Glycosyltransferase</keyword>
<reference evidence="8" key="1">
    <citation type="submission" date="2012-03" db="EMBL/GenBank/DDBJ databases">
        <title>Complete sequence of Fervidobacterium pennivorans DSM 9078.</title>
        <authorList>
            <consortium name="US DOE Joint Genome Institute"/>
            <person name="Lucas S."/>
            <person name="Han J."/>
            <person name="Lapidus A."/>
            <person name="Cheng J.-F."/>
            <person name="Goodwin L."/>
            <person name="Pitluck S."/>
            <person name="Peters L."/>
            <person name="Ovchinnikova G."/>
            <person name="Lu M."/>
            <person name="Detter J.C."/>
            <person name="Han C."/>
            <person name="Tapia R."/>
            <person name="Land M."/>
            <person name="Hauser L."/>
            <person name="Kyrpides N."/>
            <person name="Ivanova N."/>
            <person name="Pagani I."/>
            <person name="Noll K.M."/>
            <person name="Woyke T."/>
        </authorList>
    </citation>
    <scope>NUCLEOTIDE SEQUENCE</scope>
    <source>
        <strain evidence="8">DSM 9078</strain>
    </source>
</reference>
<gene>
    <name evidence="8" type="ordered locus">Ferpe_1060</name>
</gene>
<keyword evidence="9" id="KW-1185">Reference proteome</keyword>
<dbReference type="PATRIC" id="fig|771875.3.peg.1084"/>
<keyword evidence="4 8" id="KW-0808">Transferase</keyword>
<protein>
    <submittedName>
        <fullName evidence="8">Glycosyl transferase</fullName>
    </submittedName>
</protein>
<name>H9UCC4_FERPD</name>
<evidence type="ECO:0000313" key="8">
    <source>
        <dbReference type="EMBL" id="AFG35167.1"/>
    </source>
</evidence>
<dbReference type="CDD" id="cd00761">
    <property type="entry name" value="Glyco_tranf_GTA_type"/>
    <property type="match status" value="1"/>
</dbReference>
<feature type="domain" description="Glycosyltransferase 2-like" evidence="7">
    <location>
        <begin position="58"/>
        <end position="166"/>
    </location>
</feature>
<dbReference type="Gene3D" id="3.90.550.10">
    <property type="entry name" value="Spore Coat Polysaccharide Biosynthesis Protein SpsA, Chain A"/>
    <property type="match status" value="1"/>
</dbReference>
<dbReference type="Pfam" id="PF00535">
    <property type="entry name" value="Glycos_transf_2"/>
    <property type="match status" value="1"/>
</dbReference>
<keyword evidence="6" id="KW-1133">Transmembrane helix</keyword>
<feature type="transmembrane region" description="Helical" evidence="6">
    <location>
        <begin position="12"/>
        <end position="32"/>
    </location>
</feature>
<dbReference type="STRING" id="771875.Ferpe_1060"/>